<protein>
    <recommendedName>
        <fullName evidence="2">mannan endo-1,4-beta-mannosidase</fullName>
        <ecNumber evidence="2">3.2.1.78</ecNumber>
    </recommendedName>
</protein>
<keyword evidence="4" id="KW-0326">Glycosidase</keyword>
<dbReference type="Proteomes" id="UP000308713">
    <property type="component" value="Unassembled WGS sequence"/>
</dbReference>
<dbReference type="RefSeq" id="WP_139696115.1">
    <property type="nucleotide sequence ID" value="NZ_CP074074.1"/>
</dbReference>
<organism evidence="6 7">
    <name type="scientific">Allotamlana fucoidanivorans</name>
    <dbReference type="NCBI Taxonomy" id="2583814"/>
    <lineage>
        <taxon>Bacteria</taxon>
        <taxon>Pseudomonadati</taxon>
        <taxon>Bacteroidota</taxon>
        <taxon>Flavobacteriia</taxon>
        <taxon>Flavobacteriales</taxon>
        <taxon>Flavobacteriaceae</taxon>
        <taxon>Allotamlana</taxon>
    </lineage>
</organism>
<dbReference type="InterPro" id="IPR045053">
    <property type="entry name" value="MAN-like"/>
</dbReference>
<keyword evidence="3" id="KW-0378">Hydrolase</keyword>
<evidence type="ECO:0000313" key="6">
    <source>
        <dbReference type="EMBL" id="TNJ44889.1"/>
    </source>
</evidence>
<gene>
    <name evidence="6" type="ORF">FGF67_06920</name>
</gene>
<dbReference type="EC" id="3.2.1.78" evidence="2"/>
<dbReference type="OrthoDB" id="9801493at2"/>
<dbReference type="Pfam" id="PF26410">
    <property type="entry name" value="GH5_mannosidase"/>
    <property type="match status" value="1"/>
</dbReference>
<dbReference type="EMBL" id="VDCS01000006">
    <property type="protein sequence ID" value="TNJ44889.1"/>
    <property type="molecule type" value="Genomic_DNA"/>
</dbReference>
<feature type="domain" description="Glycoside hydrolase family 5" evidence="5">
    <location>
        <begin position="1"/>
        <end position="145"/>
    </location>
</feature>
<sequence>MHIWLQNWNWFSSNQGVDDYENMLKKVDDYWEVHVAAAEKLNKPIVLEEFGLARDSLKFNPKYSVDLRNKFYGHIFQKVLNSIKKNGRVLGLNFWSYSGEGIPNKPGFYWTKGDHITGDSPHEKQGWYSVYSTDISTLKIIETYSWIGRS</sequence>
<evidence type="ECO:0000313" key="7">
    <source>
        <dbReference type="Proteomes" id="UP000308713"/>
    </source>
</evidence>
<dbReference type="Gene3D" id="3.20.20.80">
    <property type="entry name" value="Glycosidases"/>
    <property type="match status" value="1"/>
</dbReference>
<name>A0A5C4SLM4_9FLAO</name>
<dbReference type="GO" id="GO:0016985">
    <property type="term" value="F:mannan endo-1,4-beta-mannosidase activity"/>
    <property type="evidence" value="ECO:0007669"/>
    <property type="project" value="TreeGrafter"/>
</dbReference>
<dbReference type="PANTHER" id="PTHR31451">
    <property type="match status" value="1"/>
</dbReference>
<evidence type="ECO:0000256" key="2">
    <source>
        <dbReference type="ARBA" id="ARBA00012706"/>
    </source>
</evidence>
<evidence type="ECO:0000259" key="5">
    <source>
        <dbReference type="Pfam" id="PF26410"/>
    </source>
</evidence>
<dbReference type="InterPro" id="IPR001547">
    <property type="entry name" value="Glyco_hydro_5"/>
</dbReference>
<dbReference type="InterPro" id="IPR017853">
    <property type="entry name" value="GH"/>
</dbReference>
<keyword evidence="7" id="KW-1185">Reference proteome</keyword>
<dbReference type="SUPFAM" id="SSF51445">
    <property type="entry name" value="(Trans)glycosidases"/>
    <property type="match status" value="1"/>
</dbReference>
<proteinExistence type="predicted"/>
<dbReference type="AlphaFoldDB" id="A0A5C4SLM4"/>
<accession>A0A5C4SLM4</accession>
<dbReference type="PANTHER" id="PTHR31451:SF40">
    <property type="entry name" value="GLYCOSIDE HYDROLASE FAMILY 5 DOMAIN-CONTAINING PROTEIN"/>
    <property type="match status" value="1"/>
</dbReference>
<evidence type="ECO:0000256" key="3">
    <source>
        <dbReference type="ARBA" id="ARBA00022801"/>
    </source>
</evidence>
<reference evidence="6 7" key="1">
    <citation type="submission" date="2019-05" db="EMBL/GenBank/DDBJ databases">
        <title>Tamlana fucoidanivorans sp. nov., isolated from the surface of algae collected from Fujian province in China.</title>
        <authorList>
            <person name="Li J."/>
        </authorList>
    </citation>
    <scope>NUCLEOTIDE SEQUENCE [LARGE SCALE GENOMIC DNA]</scope>
    <source>
        <strain evidence="6 7">CW2-9</strain>
    </source>
</reference>
<comment type="catalytic activity">
    <reaction evidence="1">
        <text>Random hydrolysis of (1-&gt;4)-beta-D-mannosidic linkages in mannans, galactomannans and glucomannans.</text>
        <dbReference type="EC" id="3.2.1.78"/>
    </reaction>
</comment>
<evidence type="ECO:0000256" key="4">
    <source>
        <dbReference type="ARBA" id="ARBA00023295"/>
    </source>
</evidence>
<evidence type="ECO:0000256" key="1">
    <source>
        <dbReference type="ARBA" id="ARBA00001678"/>
    </source>
</evidence>
<comment type="caution">
    <text evidence="6">The sequence shown here is derived from an EMBL/GenBank/DDBJ whole genome shotgun (WGS) entry which is preliminary data.</text>
</comment>